<proteinExistence type="predicted"/>
<dbReference type="Proteomes" id="UP000485058">
    <property type="component" value="Unassembled WGS sequence"/>
</dbReference>
<protein>
    <submittedName>
        <fullName evidence="1">Uncharacterized protein</fullName>
    </submittedName>
</protein>
<dbReference type="EMBL" id="BLLF01004356">
    <property type="protein sequence ID" value="GFH29460.1"/>
    <property type="molecule type" value="Genomic_DNA"/>
</dbReference>
<accession>A0A6A0A9P9</accession>
<comment type="caution">
    <text evidence="1">The sequence shown here is derived from an EMBL/GenBank/DDBJ whole genome shotgun (WGS) entry which is preliminary data.</text>
</comment>
<sequence>MLLAPLHAVGSATLRRQPLRHAPDSMLPGNPASLDVMLCHADTSCSCSSQLPHQPVLTWHPDTANGGCKLPGHTECFSANARGWYCPSWRGAAVHALPSAPLAAAASSVGPLALQQGK</sequence>
<organism evidence="1 2">
    <name type="scientific">Haematococcus lacustris</name>
    <name type="common">Green alga</name>
    <name type="synonym">Haematococcus pluvialis</name>
    <dbReference type="NCBI Taxonomy" id="44745"/>
    <lineage>
        <taxon>Eukaryota</taxon>
        <taxon>Viridiplantae</taxon>
        <taxon>Chlorophyta</taxon>
        <taxon>core chlorophytes</taxon>
        <taxon>Chlorophyceae</taxon>
        <taxon>CS clade</taxon>
        <taxon>Chlamydomonadales</taxon>
        <taxon>Haematococcaceae</taxon>
        <taxon>Haematococcus</taxon>
    </lineage>
</organism>
<dbReference type="AlphaFoldDB" id="A0A6A0A9P9"/>
<name>A0A6A0A9P9_HAELA</name>
<keyword evidence="2" id="KW-1185">Reference proteome</keyword>
<reference evidence="1 2" key="1">
    <citation type="submission" date="2020-02" db="EMBL/GenBank/DDBJ databases">
        <title>Draft genome sequence of Haematococcus lacustris strain NIES-144.</title>
        <authorList>
            <person name="Morimoto D."/>
            <person name="Nakagawa S."/>
            <person name="Yoshida T."/>
            <person name="Sawayama S."/>
        </authorList>
    </citation>
    <scope>NUCLEOTIDE SEQUENCE [LARGE SCALE GENOMIC DNA]</scope>
    <source>
        <strain evidence="1 2">NIES-144</strain>
    </source>
</reference>
<evidence type="ECO:0000313" key="1">
    <source>
        <dbReference type="EMBL" id="GFH29460.1"/>
    </source>
</evidence>
<gene>
    <name evidence="1" type="ORF">HaLaN_28118</name>
</gene>
<evidence type="ECO:0000313" key="2">
    <source>
        <dbReference type="Proteomes" id="UP000485058"/>
    </source>
</evidence>